<keyword evidence="5 6" id="KW-0961">Cell wall biogenesis/degradation</keyword>
<keyword evidence="10" id="KW-1185">Reference proteome</keyword>
<proteinExistence type="predicted"/>
<feature type="chain" id="PRO_5024914789" evidence="7">
    <location>
        <begin position="23"/>
        <end position="237"/>
    </location>
</feature>
<dbReference type="GO" id="GO:0071972">
    <property type="term" value="F:peptidoglycan L,D-transpeptidase activity"/>
    <property type="evidence" value="ECO:0007669"/>
    <property type="project" value="TreeGrafter"/>
</dbReference>
<evidence type="ECO:0000313" key="10">
    <source>
        <dbReference type="Proteomes" id="UP000278962"/>
    </source>
</evidence>
<sequence length="237" mass="24655">MRLLVAGLLGCALLAAPAAARADCGVSGPSRAQAWRAELLARTPVSAHPGGPVRGSLAPDRVGALLVLAVARDAGGRCWLRVRLPARPNDAAGWIAADRVTVSPTPWRIEIGLRQRTVTLLRAGKPVRRYRAVVGASGTPTPRGLFAFTDAYRGRDSDFLGRWVLSLTAHSDVLERFDGGDGRVAVHGRGGASLRDPLGGAASHGCVRLSNPAISGIVRRIGAAAVPGTPVRLTHSG</sequence>
<dbReference type="GO" id="GO:0018104">
    <property type="term" value="P:peptidoglycan-protein cross-linking"/>
    <property type="evidence" value="ECO:0007669"/>
    <property type="project" value="TreeGrafter"/>
</dbReference>
<feature type="signal peptide" evidence="7">
    <location>
        <begin position="1"/>
        <end position="22"/>
    </location>
</feature>
<dbReference type="UniPathway" id="UPA00219"/>
<dbReference type="GO" id="GO:0005576">
    <property type="term" value="C:extracellular region"/>
    <property type="evidence" value="ECO:0007669"/>
    <property type="project" value="TreeGrafter"/>
</dbReference>
<keyword evidence="3 6" id="KW-0133">Cell shape</keyword>
<comment type="caution">
    <text evidence="9">The sequence shown here is derived from an EMBL/GenBank/DDBJ whole genome shotgun (WGS) entry which is preliminary data.</text>
</comment>
<evidence type="ECO:0000259" key="8">
    <source>
        <dbReference type="PROSITE" id="PS52029"/>
    </source>
</evidence>
<comment type="pathway">
    <text evidence="1 6">Cell wall biogenesis; peptidoglycan biosynthesis.</text>
</comment>
<organism evidence="9 10">
    <name type="scientific">Solirubrobacter pauli</name>
    <dbReference type="NCBI Taxonomy" id="166793"/>
    <lineage>
        <taxon>Bacteria</taxon>
        <taxon>Bacillati</taxon>
        <taxon>Actinomycetota</taxon>
        <taxon>Thermoleophilia</taxon>
        <taxon>Solirubrobacterales</taxon>
        <taxon>Solirubrobacteraceae</taxon>
        <taxon>Solirubrobacter</taxon>
    </lineage>
</organism>
<evidence type="ECO:0000256" key="1">
    <source>
        <dbReference type="ARBA" id="ARBA00004752"/>
    </source>
</evidence>
<dbReference type="GO" id="GO:0071555">
    <property type="term" value="P:cell wall organization"/>
    <property type="evidence" value="ECO:0007669"/>
    <property type="project" value="UniProtKB-UniRule"/>
</dbReference>
<evidence type="ECO:0000313" key="9">
    <source>
        <dbReference type="EMBL" id="RKQ90324.1"/>
    </source>
</evidence>
<dbReference type="OrthoDB" id="5243103at2"/>
<keyword evidence="4 6" id="KW-0573">Peptidoglycan synthesis</keyword>
<dbReference type="EMBL" id="RBIL01000001">
    <property type="protein sequence ID" value="RKQ90324.1"/>
    <property type="molecule type" value="Genomic_DNA"/>
</dbReference>
<dbReference type="PANTHER" id="PTHR30582">
    <property type="entry name" value="L,D-TRANSPEPTIDASE"/>
    <property type="match status" value="1"/>
</dbReference>
<gene>
    <name evidence="9" type="ORF">C8N24_0125</name>
</gene>
<dbReference type="PROSITE" id="PS52029">
    <property type="entry name" value="LD_TPASE"/>
    <property type="match status" value="1"/>
</dbReference>
<feature type="active site" description="Nucleophile" evidence="6">
    <location>
        <position position="206"/>
    </location>
</feature>
<reference evidence="9 10" key="1">
    <citation type="submission" date="2018-10" db="EMBL/GenBank/DDBJ databases">
        <title>Genomic Encyclopedia of Archaeal and Bacterial Type Strains, Phase II (KMG-II): from individual species to whole genera.</title>
        <authorList>
            <person name="Goeker M."/>
        </authorList>
    </citation>
    <scope>NUCLEOTIDE SEQUENCE [LARGE SCALE GENOMIC DNA]</scope>
    <source>
        <strain evidence="9 10">DSM 14954</strain>
    </source>
</reference>
<dbReference type="InterPro" id="IPR050979">
    <property type="entry name" value="LD-transpeptidase"/>
</dbReference>
<dbReference type="GO" id="GO:0008360">
    <property type="term" value="P:regulation of cell shape"/>
    <property type="evidence" value="ECO:0007669"/>
    <property type="project" value="UniProtKB-UniRule"/>
</dbReference>
<keyword evidence="2" id="KW-0808">Transferase</keyword>
<dbReference type="RefSeq" id="WP_121246775.1">
    <property type="nucleotide sequence ID" value="NZ_RBIL01000001.1"/>
</dbReference>
<dbReference type="Gene3D" id="2.40.440.10">
    <property type="entry name" value="L,D-transpeptidase catalytic domain-like"/>
    <property type="match status" value="1"/>
</dbReference>
<evidence type="ECO:0000256" key="3">
    <source>
        <dbReference type="ARBA" id="ARBA00022960"/>
    </source>
</evidence>
<accession>A0A660LBC1</accession>
<protein>
    <submittedName>
        <fullName evidence="9">L,D-transpeptidase-like protein</fullName>
    </submittedName>
</protein>
<feature type="domain" description="L,D-TPase catalytic" evidence="8">
    <location>
        <begin position="107"/>
        <end position="234"/>
    </location>
</feature>
<evidence type="ECO:0000256" key="4">
    <source>
        <dbReference type="ARBA" id="ARBA00022984"/>
    </source>
</evidence>
<evidence type="ECO:0000256" key="6">
    <source>
        <dbReference type="PROSITE-ProRule" id="PRU01373"/>
    </source>
</evidence>
<dbReference type="AlphaFoldDB" id="A0A660LBC1"/>
<evidence type="ECO:0000256" key="5">
    <source>
        <dbReference type="ARBA" id="ARBA00023316"/>
    </source>
</evidence>
<dbReference type="CDD" id="cd16913">
    <property type="entry name" value="YkuD_like"/>
    <property type="match status" value="1"/>
</dbReference>
<evidence type="ECO:0000256" key="2">
    <source>
        <dbReference type="ARBA" id="ARBA00022679"/>
    </source>
</evidence>
<feature type="active site" description="Proton donor/acceptor" evidence="6">
    <location>
        <position position="187"/>
    </location>
</feature>
<dbReference type="SUPFAM" id="SSF141523">
    <property type="entry name" value="L,D-transpeptidase catalytic domain-like"/>
    <property type="match status" value="1"/>
</dbReference>
<dbReference type="Proteomes" id="UP000278962">
    <property type="component" value="Unassembled WGS sequence"/>
</dbReference>
<name>A0A660LBC1_9ACTN</name>
<dbReference type="GO" id="GO:0016740">
    <property type="term" value="F:transferase activity"/>
    <property type="evidence" value="ECO:0007669"/>
    <property type="project" value="UniProtKB-KW"/>
</dbReference>
<dbReference type="InterPro" id="IPR005490">
    <property type="entry name" value="LD_TPept_cat_dom"/>
</dbReference>
<evidence type="ECO:0000256" key="7">
    <source>
        <dbReference type="SAM" id="SignalP"/>
    </source>
</evidence>
<dbReference type="InterPro" id="IPR038063">
    <property type="entry name" value="Transpep_catalytic_dom"/>
</dbReference>
<dbReference type="Pfam" id="PF03734">
    <property type="entry name" value="YkuD"/>
    <property type="match status" value="1"/>
</dbReference>
<keyword evidence="7" id="KW-0732">Signal</keyword>